<dbReference type="SUPFAM" id="SSF54791">
    <property type="entry name" value="Eukaryotic type KH-domain (KH-domain type I)"/>
    <property type="match status" value="1"/>
</dbReference>
<dbReference type="SMART" id="SM00471">
    <property type="entry name" value="HDc"/>
    <property type="match status" value="1"/>
</dbReference>
<protein>
    <recommendedName>
        <fullName evidence="5 6">Ribonuclease Y</fullName>
        <shortName evidence="5">RNase Y</shortName>
        <ecNumber evidence="5 6">3.1.-.-</ecNumber>
    </recommendedName>
</protein>
<keyword evidence="2 5" id="KW-0255">Endonuclease</keyword>
<dbReference type="Pfam" id="PF12072">
    <property type="entry name" value="RNase_Y_N"/>
    <property type="match status" value="1"/>
</dbReference>
<dbReference type="EMBL" id="BOPH01000062">
    <property type="protein sequence ID" value="GIJ69478.1"/>
    <property type="molecule type" value="Genomic_DNA"/>
</dbReference>
<keyword evidence="3 5" id="KW-0378">Hydrolase</keyword>
<dbReference type="InterPro" id="IPR004088">
    <property type="entry name" value="KH_dom_type_1"/>
</dbReference>
<evidence type="ECO:0000256" key="4">
    <source>
        <dbReference type="ARBA" id="ARBA00022884"/>
    </source>
</evidence>
<feature type="compositionally biased region" description="Basic and acidic residues" evidence="7">
    <location>
        <begin position="188"/>
        <end position="203"/>
    </location>
</feature>
<dbReference type="InterPro" id="IPR004087">
    <property type="entry name" value="KH_dom"/>
</dbReference>
<dbReference type="CDD" id="cd22431">
    <property type="entry name" value="KH-I_RNaseY"/>
    <property type="match status" value="1"/>
</dbReference>
<feature type="compositionally biased region" description="Basic and acidic residues" evidence="7">
    <location>
        <begin position="280"/>
        <end position="290"/>
    </location>
</feature>
<evidence type="ECO:0000313" key="10">
    <source>
        <dbReference type="Proteomes" id="UP000635606"/>
    </source>
</evidence>
<dbReference type="EC" id="3.1.-.-" evidence="5 6"/>
<dbReference type="PANTHER" id="PTHR12826">
    <property type="entry name" value="RIBONUCLEASE Y"/>
    <property type="match status" value="1"/>
</dbReference>
<dbReference type="InterPro" id="IPR003607">
    <property type="entry name" value="HD/PDEase_dom"/>
</dbReference>
<dbReference type="Gene3D" id="1.10.3210.10">
    <property type="entry name" value="Hypothetical protein af1432"/>
    <property type="match status" value="1"/>
</dbReference>
<dbReference type="GO" id="GO:0004521">
    <property type="term" value="F:RNA endonuclease activity"/>
    <property type="evidence" value="ECO:0007669"/>
    <property type="project" value="UniProtKB-UniRule"/>
</dbReference>
<comment type="caution">
    <text evidence="9">The sequence shown here is derived from an EMBL/GenBank/DDBJ whole genome shotgun (WGS) entry which is preliminary data.</text>
</comment>
<keyword evidence="5" id="KW-0472">Membrane</keyword>
<organism evidence="9 10">
    <name type="scientific">Virgisporangium ochraceum</name>
    <dbReference type="NCBI Taxonomy" id="65505"/>
    <lineage>
        <taxon>Bacteria</taxon>
        <taxon>Bacillati</taxon>
        <taxon>Actinomycetota</taxon>
        <taxon>Actinomycetes</taxon>
        <taxon>Micromonosporales</taxon>
        <taxon>Micromonosporaceae</taxon>
        <taxon>Virgisporangium</taxon>
    </lineage>
</organism>
<reference evidence="9" key="1">
    <citation type="submission" date="2021-01" db="EMBL/GenBank/DDBJ databases">
        <title>Whole genome shotgun sequence of Virgisporangium ochraceum NBRC 16418.</title>
        <authorList>
            <person name="Komaki H."/>
            <person name="Tamura T."/>
        </authorList>
    </citation>
    <scope>NUCLEOTIDE SEQUENCE</scope>
    <source>
        <strain evidence="9">NBRC 16418</strain>
    </source>
</reference>
<dbReference type="Proteomes" id="UP000635606">
    <property type="component" value="Unassembled WGS sequence"/>
</dbReference>
<evidence type="ECO:0000256" key="2">
    <source>
        <dbReference type="ARBA" id="ARBA00022759"/>
    </source>
</evidence>
<dbReference type="CDD" id="cd00077">
    <property type="entry name" value="HDc"/>
    <property type="match status" value="1"/>
</dbReference>
<dbReference type="GO" id="GO:0003723">
    <property type="term" value="F:RNA binding"/>
    <property type="evidence" value="ECO:0007669"/>
    <property type="project" value="UniProtKB-UniRule"/>
</dbReference>
<feature type="region of interest" description="Disordered" evidence="7">
    <location>
        <begin position="126"/>
        <end position="203"/>
    </location>
</feature>
<evidence type="ECO:0000256" key="5">
    <source>
        <dbReference type="HAMAP-Rule" id="MF_00335"/>
    </source>
</evidence>
<dbReference type="InterPro" id="IPR006674">
    <property type="entry name" value="HD_domain"/>
</dbReference>
<dbReference type="HAMAP" id="MF_00335">
    <property type="entry name" value="RNase_Y"/>
    <property type="match status" value="1"/>
</dbReference>
<evidence type="ECO:0000256" key="7">
    <source>
        <dbReference type="SAM" id="MobiDB-lite"/>
    </source>
</evidence>
<evidence type="ECO:0000259" key="8">
    <source>
        <dbReference type="PROSITE" id="PS51831"/>
    </source>
</evidence>
<keyword evidence="4 5" id="KW-0694">RNA-binding</keyword>
<keyword evidence="1 5" id="KW-0540">Nuclease</keyword>
<name>A0A8J4ECF6_9ACTN</name>
<comment type="similarity">
    <text evidence="5">Belongs to the RNase Y family.</text>
</comment>
<dbReference type="GO" id="GO:0016787">
    <property type="term" value="F:hydrolase activity"/>
    <property type="evidence" value="ECO:0007669"/>
    <property type="project" value="UniProtKB-KW"/>
</dbReference>
<evidence type="ECO:0000313" key="9">
    <source>
        <dbReference type="EMBL" id="GIJ69478.1"/>
    </source>
</evidence>
<dbReference type="NCBIfam" id="TIGR03319">
    <property type="entry name" value="RNase_Y"/>
    <property type="match status" value="1"/>
</dbReference>
<feature type="compositionally biased region" description="Low complexity" evidence="7">
    <location>
        <begin position="139"/>
        <end position="156"/>
    </location>
</feature>
<dbReference type="PROSITE" id="PS51831">
    <property type="entry name" value="HD"/>
    <property type="match status" value="1"/>
</dbReference>
<dbReference type="GO" id="GO:0006402">
    <property type="term" value="P:mRNA catabolic process"/>
    <property type="evidence" value="ECO:0007669"/>
    <property type="project" value="UniProtKB-UniRule"/>
</dbReference>
<dbReference type="InterPro" id="IPR022711">
    <property type="entry name" value="RNase_Y_N"/>
</dbReference>
<proteinExistence type="inferred from homology"/>
<feature type="compositionally biased region" description="Low complexity" evidence="7">
    <location>
        <begin position="170"/>
        <end position="182"/>
    </location>
</feature>
<dbReference type="Pfam" id="PF00013">
    <property type="entry name" value="KH_1"/>
    <property type="match status" value="1"/>
</dbReference>
<dbReference type="Pfam" id="PF01966">
    <property type="entry name" value="HD"/>
    <property type="match status" value="1"/>
</dbReference>
<dbReference type="InterPro" id="IPR036612">
    <property type="entry name" value="KH_dom_type_1_sf"/>
</dbReference>
<evidence type="ECO:0000256" key="6">
    <source>
        <dbReference type="NCBIfam" id="TIGR03319"/>
    </source>
</evidence>
<dbReference type="SUPFAM" id="SSF109604">
    <property type="entry name" value="HD-domain/PDEase-like"/>
    <property type="match status" value="1"/>
</dbReference>
<gene>
    <name evidence="5" type="primary">rny</name>
    <name evidence="9" type="ORF">Voc01_043950</name>
</gene>
<dbReference type="SMART" id="SM00322">
    <property type="entry name" value="KH"/>
    <property type="match status" value="1"/>
</dbReference>
<accession>A0A8J4ECF6</accession>
<feature type="domain" description="HD" evidence="8">
    <location>
        <begin position="569"/>
        <end position="662"/>
    </location>
</feature>
<feature type="region of interest" description="Disordered" evidence="7">
    <location>
        <begin position="280"/>
        <end position="299"/>
    </location>
</feature>
<dbReference type="GO" id="GO:0005886">
    <property type="term" value="C:plasma membrane"/>
    <property type="evidence" value="ECO:0007669"/>
    <property type="project" value="UniProtKB-SubCell"/>
</dbReference>
<feature type="transmembrane region" description="Helical" evidence="5">
    <location>
        <begin position="39"/>
        <end position="63"/>
    </location>
</feature>
<comment type="subcellular location">
    <subcellularLocation>
        <location evidence="5">Cell membrane</location>
        <topology evidence="5">Single-pass membrane protein</topology>
    </subcellularLocation>
</comment>
<dbReference type="AlphaFoldDB" id="A0A8J4ECF6"/>
<dbReference type="InterPro" id="IPR006675">
    <property type="entry name" value="HDIG_dom"/>
</dbReference>
<sequence length="753" mass="80203">MYIGRTHGMWAVSDYRLHALVHTDRAPGGEEAAMTPIELVLVVVVLVLAMVVLGAVVVGARVLRRIVDSTARHHVGAVPGAADEVAGEPVTVGASAGGSVGGTAGGSVGGTVSGSVVGAGSAGAALSPGAGDSAGSGVGDTDASSGSSASDGAHAGPQAVVTPGDSTSNATAAAAEVPAARVAVDRPSGAEHRPERTDVHEQVRAPQLTPDRLAAEERTLAALRAAAEDANAAVDEARAAAAAARTEAAAAKAEAGAARAEARRILAEARSESEAVLERAHRQSEHEAEQARAAAKRAGERELAQLTAVAREQTQDAERRQRRLDERERLLAEEAERLAERDRRISAAELDMSSRETTLTSRELSIAEAEEEKRRELERIAALTADAAKQELIETIEAQAKREAAILVRDIEHDARSTAEQRARHVVVDAIQRVASEQTAESVVSVLHLPSDEMKGRIIGREGRNIRAFESVTGVNLIIDDTPEAVLLSCFDPVRREIGRLTLEKLVLDGRIHPHRIEEVFDLARHEVERLCGRAAEDALVEVGITDLHPELVALVGRLRYRTSYGQNVLKHLLETAHIAGIMAAELGLDRQLIKRSAFLHDIGKALTHEVEGSHALIGADVARKYGEADDVVHAIEAHHNEVLPQTIEAVLTQASDACSGGRPGARRESLEAYVKRLERIEEIAATKTGVEKVFAMQAGREIRVMVRPEDVDDIGAAVLARDVAKQVEEELTYPGQIRVTVVRESRVTEIAR</sequence>
<comment type="function">
    <text evidence="5">Endoribonuclease that initiates mRNA decay.</text>
</comment>
<keyword evidence="5" id="KW-1133">Transmembrane helix</keyword>
<dbReference type="InterPro" id="IPR017705">
    <property type="entry name" value="Ribonuclease_Y"/>
</dbReference>
<dbReference type="NCBIfam" id="TIGR00277">
    <property type="entry name" value="HDIG"/>
    <property type="match status" value="1"/>
</dbReference>
<evidence type="ECO:0000256" key="1">
    <source>
        <dbReference type="ARBA" id="ARBA00022722"/>
    </source>
</evidence>
<keyword evidence="5" id="KW-1003">Cell membrane</keyword>
<keyword evidence="10" id="KW-1185">Reference proteome</keyword>
<dbReference type="PANTHER" id="PTHR12826:SF15">
    <property type="entry name" value="RIBONUCLEASE Y"/>
    <property type="match status" value="1"/>
</dbReference>
<evidence type="ECO:0000256" key="3">
    <source>
        <dbReference type="ARBA" id="ARBA00022801"/>
    </source>
</evidence>
<keyword evidence="5" id="KW-0812">Transmembrane</keyword>
<dbReference type="PROSITE" id="PS50084">
    <property type="entry name" value="KH_TYPE_1"/>
    <property type="match status" value="1"/>
</dbReference>